<name>A0ABQ7PBE8_9HYPO</name>
<dbReference type="Proteomes" id="UP000742024">
    <property type="component" value="Unassembled WGS sequence"/>
</dbReference>
<organism evidence="2 3">
    <name type="scientific">Claviceps arundinis</name>
    <dbReference type="NCBI Taxonomy" id="1623583"/>
    <lineage>
        <taxon>Eukaryota</taxon>
        <taxon>Fungi</taxon>
        <taxon>Dikarya</taxon>
        <taxon>Ascomycota</taxon>
        <taxon>Pezizomycotina</taxon>
        <taxon>Sordariomycetes</taxon>
        <taxon>Hypocreomycetidae</taxon>
        <taxon>Hypocreales</taxon>
        <taxon>Clavicipitaceae</taxon>
        <taxon>Claviceps</taxon>
    </lineage>
</organism>
<evidence type="ECO:0000313" key="2">
    <source>
        <dbReference type="EMBL" id="KAG5958685.1"/>
    </source>
</evidence>
<accession>A0ABQ7PBE8</accession>
<protein>
    <submittedName>
        <fullName evidence="2">Uncharacterized protein</fullName>
    </submittedName>
</protein>
<evidence type="ECO:0000256" key="1">
    <source>
        <dbReference type="SAM" id="MobiDB-lite"/>
    </source>
</evidence>
<proteinExistence type="predicted"/>
<gene>
    <name evidence="2" type="ORF">E4U57_001202</name>
</gene>
<comment type="caution">
    <text evidence="2">The sequence shown here is derived from an EMBL/GenBank/DDBJ whole genome shotgun (WGS) entry which is preliminary data.</text>
</comment>
<evidence type="ECO:0000313" key="3">
    <source>
        <dbReference type="Proteomes" id="UP000742024"/>
    </source>
</evidence>
<sequence>MDDGRRGDAPSVRGTKNGPGAVWQIQYTSRNLLVDDFKNLGLLMPVPEAKQFKTDEAKTQSSVDRLQYAIPGEPRISGRTGLGKESVEFDQDVSDVLHQDR</sequence>
<feature type="region of interest" description="Disordered" evidence="1">
    <location>
        <begin position="74"/>
        <end position="101"/>
    </location>
</feature>
<reference evidence="2 3" key="1">
    <citation type="journal article" date="2020" name="bioRxiv">
        <title>Whole genome comparisons of ergot fungi reveals the divergence and evolution of species within the genus Claviceps are the result of varying mechanisms driving genome evolution and host range expansion.</title>
        <authorList>
            <person name="Wyka S.A."/>
            <person name="Mondo S.J."/>
            <person name="Liu M."/>
            <person name="Dettman J."/>
            <person name="Nalam V."/>
            <person name="Broders K.D."/>
        </authorList>
    </citation>
    <scope>NUCLEOTIDE SEQUENCE [LARGE SCALE GENOMIC DNA]</scope>
    <source>
        <strain evidence="2 3">LM583</strain>
    </source>
</reference>
<dbReference type="EMBL" id="SRPR01000140">
    <property type="protein sequence ID" value="KAG5958685.1"/>
    <property type="molecule type" value="Genomic_DNA"/>
</dbReference>
<keyword evidence="3" id="KW-1185">Reference proteome</keyword>